<protein>
    <submittedName>
        <fullName evidence="1">Uncharacterized protein</fullName>
    </submittedName>
</protein>
<accession>A0A3M7ECZ4</accession>
<comment type="caution">
    <text evidence="1">The sequence shown here is derived from an EMBL/GenBank/DDBJ whole genome shotgun (WGS) entry which is preliminary data.</text>
</comment>
<dbReference type="AlphaFoldDB" id="A0A3M7ECZ4"/>
<name>A0A3M7ECZ4_HORWE</name>
<dbReference type="EMBL" id="QWIP01000084">
    <property type="protein sequence ID" value="RMY74016.1"/>
    <property type="molecule type" value="Genomic_DNA"/>
</dbReference>
<proteinExistence type="predicted"/>
<evidence type="ECO:0000313" key="2">
    <source>
        <dbReference type="Proteomes" id="UP000269276"/>
    </source>
</evidence>
<evidence type="ECO:0000313" key="1">
    <source>
        <dbReference type="EMBL" id="RMY74016.1"/>
    </source>
</evidence>
<gene>
    <name evidence="1" type="ORF">D0863_03508</name>
</gene>
<organism evidence="1 2">
    <name type="scientific">Hortaea werneckii</name>
    <name type="common">Black yeast</name>
    <name type="synonym">Cladosporium werneckii</name>
    <dbReference type="NCBI Taxonomy" id="91943"/>
    <lineage>
        <taxon>Eukaryota</taxon>
        <taxon>Fungi</taxon>
        <taxon>Dikarya</taxon>
        <taxon>Ascomycota</taxon>
        <taxon>Pezizomycotina</taxon>
        <taxon>Dothideomycetes</taxon>
        <taxon>Dothideomycetidae</taxon>
        <taxon>Mycosphaerellales</taxon>
        <taxon>Teratosphaeriaceae</taxon>
        <taxon>Hortaea</taxon>
    </lineage>
</organism>
<dbReference type="VEuPathDB" id="FungiDB:BTJ68_02087"/>
<reference evidence="1 2" key="1">
    <citation type="journal article" date="2018" name="BMC Genomics">
        <title>Genomic evidence for intraspecific hybridization in a clonal and extremely halotolerant yeast.</title>
        <authorList>
            <person name="Gostincar C."/>
            <person name="Stajich J.E."/>
            <person name="Zupancic J."/>
            <person name="Zalar P."/>
            <person name="Gunde-Cimerman N."/>
        </authorList>
    </citation>
    <scope>NUCLEOTIDE SEQUENCE [LARGE SCALE GENOMIC DNA]</scope>
    <source>
        <strain evidence="1 2">EXF-2682</strain>
    </source>
</reference>
<sequence length="198" mass="21706">MDVSQFTQGLVVRPNLEHYMDRLTTPNVVLRLTGDLGKWRKSFSPRDQSTARSTMKLTTASSIFAWAVAGLAKAEDSWYIGGDHNVTCVRDPGGQLDCDTGFKEGTMKACTPFHASRSPFVDLASLGPDHSDEAAQTDALLDKRDWKCKLAGLGYSSRCYAGGFYIAKCVNGKCVCNCLDVPVPLHLERCVKMDCSNK</sequence>
<dbReference type="OrthoDB" id="3813030at2759"/>
<dbReference type="Proteomes" id="UP000269276">
    <property type="component" value="Unassembled WGS sequence"/>
</dbReference>